<protein>
    <recommendedName>
        <fullName evidence="6">S-adenosyl-L-methionine-dependent methyltransferase</fullName>
    </recommendedName>
</protein>
<dbReference type="SUPFAM" id="SSF53335">
    <property type="entry name" value="S-adenosyl-L-methionine-dependent methyltransferases"/>
    <property type="match status" value="1"/>
</dbReference>
<keyword evidence="1" id="KW-0489">Methyltransferase</keyword>
<sequence>MHRIQHRSQLYVRGIISQQHLTPTSATNLQRPPRRTLIATSPHRSWEVSPNIDTTTYWNHYLRTRPTYPASFYNQIYDYHTSASPSSTAPTFTLAHDIGAGPGHVAQALSHQVPHVNVSDIDPRHLTYAQHLHHTNSPSTTTTKFTYTLTRAEHLAAHFPPATADLILGALMGGTLAISFYGLPHFSEAPYAATCQPLLDGIVDRLYQSVIRRATETQRASYKREADAAASWLDSLAFAAGEWRAVRRYTWNRGWARMGFFTGWAGGFVVEPVKRVRAGEKVVEVEDRGLWRRDWDVCQLRRFVRGLLPLEGVEGVEGGVVSRGDWGALAAEMGGTGVKRAFSWPVVLVLAKRR</sequence>
<keyword evidence="3" id="KW-0949">S-adenosyl-L-methionine</keyword>
<evidence type="ECO:0000256" key="2">
    <source>
        <dbReference type="ARBA" id="ARBA00022679"/>
    </source>
</evidence>
<keyword evidence="5" id="KW-1185">Reference proteome</keyword>
<keyword evidence="2" id="KW-0808">Transferase</keyword>
<dbReference type="Gene3D" id="3.40.50.150">
    <property type="entry name" value="Vaccinia Virus protein VP39"/>
    <property type="match status" value="1"/>
</dbReference>
<evidence type="ECO:0000313" key="4">
    <source>
        <dbReference type="EMBL" id="PYI20761.1"/>
    </source>
</evidence>
<evidence type="ECO:0000256" key="3">
    <source>
        <dbReference type="ARBA" id="ARBA00022691"/>
    </source>
</evidence>
<accession>A0A2V5HAV8</accession>
<reference evidence="4 5" key="1">
    <citation type="submission" date="2018-02" db="EMBL/GenBank/DDBJ databases">
        <title>The genomes of Aspergillus section Nigri reveals drivers in fungal speciation.</title>
        <authorList>
            <consortium name="DOE Joint Genome Institute"/>
            <person name="Vesth T.C."/>
            <person name="Nybo J."/>
            <person name="Theobald S."/>
            <person name="Brandl J."/>
            <person name="Frisvad J.C."/>
            <person name="Nielsen K.F."/>
            <person name="Lyhne E.K."/>
            <person name="Kogle M.E."/>
            <person name="Kuo A."/>
            <person name="Riley R."/>
            <person name="Clum A."/>
            <person name="Nolan M."/>
            <person name="Lipzen A."/>
            <person name="Salamov A."/>
            <person name="Henrissat B."/>
            <person name="Wiebenga A."/>
            <person name="De vries R.P."/>
            <person name="Grigoriev I.V."/>
            <person name="Mortensen U.H."/>
            <person name="Andersen M.R."/>
            <person name="Baker S.E."/>
        </authorList>
    </citation>
    <scope>NUCLEOTIDE SEQUENCE [LARGE SCALE GENOMIC DNA]</scope>
    <source>
        <strain evidence="4 5">CBS 115571</strain>
    </source>
</reference>
<dbReference type="PANTHER" id="PTHR44942:SF4">
    <property type="entry name" value="METHYLTRANSFERASE TYPE 11 DOMAIN-CONTAINING PROTEIN"/>
    <property type="match status" value="1"/>
</dbReference>
<dbReference type="OMA" id="WHSVERW"/>
<gene>
    <name evidence="4" type="ORF">BO99DRAFT_442108</name>
</gene>
<evidence type="ECO:0000313" key="5">
    <source>
        <dbReference type="Proteomes" id="UP000249829"/>
    </source>
</evidence>
<name>A0A2V5HAV8_ASPV1</name>
<dbReference type="EMBL" id="KZ825123">
    <property type="protein sequence ID" value="PYI20761.1"/>
    <property type="molecule type" value="Genomic_DNA"/>
</dbReference>
<dbReference type="AlphaFoldDB" id="A0A2V5HAV8"/>
<dbReference type="GO" id="GO:0008168">
    <property type="term" value="F:methyltransferase activity"/>
    <property type="evidence" value="ECO:0007669"/>
    <property type="project" value="UniProtKB-KW"/>
</dbReference>
<dbReference type="GO" id="GO:0032259">
    <property type="term" value="P:methylation"/>
    <property type="evidence" value="ECO:0007669"/>
    <property type="project" value="UniProtKB-KW"/>
</dbReference>
<dbReference type="InterPro" id="IPR051052">
    <property type="entry name" value="Diverse_substrate_MTase"/>
</dbReference>
<evidence type="ECO:0000256" key="1">
    <source>
        <dbReference type="ARBA" id="ARBA00022603"/>
    </source>
</evidence>
<dbReference type="Proteomes" id="UP000249829">
    <property type="component" value="Unassembled WGS sequence"/>
</dbReference>
<dbReference type="PANTHER" id="PTHR44942">
    <property type="entry name" value="METHYLTRANSF_11 DOMAIN-CONTAINING PROTEIN"/>
    <property type="match status" value="1"/>
</dbReference>
<evidence type="ECO:0008006" key="6">
    <source>
        <dbReference type="Google" id="ProtNLM"/>
    </source>
</evidence>
<proteinExistence type="predicted"/>
<organism evidence="4 5">
    <name type="scientific">Aspergillus violaceofuscus (strain CBS 115571)</name>
    <dbReference type="NCBI Taxonomy" id="1450538"/>
    <lineage>
        <taxon>Eukaryota</taxon>
        <taxon>Fungi</taxon>
        <taxon>Dikarya</taxon>
        <taxon>Ascomycota</taxon>
        <taxon>Pezizomycotina</taxon>
        <taxon>Eurotiomycetes</taxon>
        <taxon>Eurotiomycetidae</taxon>
        <taxon>Eurotiales</taxon>
        <taxon>Aspergillaceae</taxon>
        <taxon>Aspergillus</taxon>
    </lineage>
</organism>
<dbReference type="STRING" id="1450538.A0A2V5HAV8"/>
<dbReference type="InterPro" id="IPR029063">
    <property type="entry name" value="SAM-dependent_MTases_sf"/>
</dbReference>